<dbReference type="Proteomes" id="UP000440367">
    <property type="component" value="Unassembled WGS sequence"/>
</dbReference>
<evidence type="ECO:0000313" key="14">
    <source>
        <dbReference type="Proteomes" id="UP000460718"/>
    </source>
</evidence>
<evidence type="ECO:0000313" key="5">
    <source>
        <dbReference type="EMBL" id="KAE9119361.1"/>
    </source>
</evidence>
<evidence type="ECO:0008006" key="18">
    <source>
        <dbReference type="Google" id="ProtNLM"/>
    </source>
</evidence>
<dbReference type="Proteomes" id="UP000460718">
    <property type="component" value="Unassembled WGS sequence"/>
</dbReference>
<name>A0A6A4ABY5_9STRA</name>
<dbReference type="EMBL" id="QXFY01000144">
    <property type="protein sequence ID" value="KAE9354922.1"/>
    <property type="molecule type" value="Genomic_DNA"/>
</dbReference>
<dbReference type="Proteomes" id="UP000441208">
    <property type="component" value="Unassembled WGS sequence"/>
</dbReference>
<evidence type="ECO:0000313" key="15">
    <source>
        <dbReference type="Proteomes" id="UP000476176"/>
    </source>
</evidence>
<organism evidence="8 11">
    <name type="scientific">Phytophthora fragariae</name>
    <dbReference type="NCBI Taxonomy" id="53985"/>
    <lineage>
        <taxon>Eukaryota</taxon>
        <taxon>Sar</taxon>
        <taxon>Stramenopiles</taxon>
        <taxon>Oomycota</taxon>
        <taxon>Peronosporomycetes</taxon>
        <taxon>Peronosporales</taxon>
        <taxon>Peronosporaceae</taxon>
        <taxon>Phytophthora</taxon>
    </lineage>
</organism>
<dbReference type="Proteomes" id="UP000476176">
    <property type="component" value="Unassembled WGS sequence"/>
</dbReference>
<keyword evidence="1" id="KW-0732">Signal</keyword>
<evidence type="ECO:0000313" key="17">
    <source>
        <dbReference type="Proteomes" id="UP000488956"/>
    </source>
</evidence>
<evidence type="ECO:0000313" key="11">
    <source>
        <dbReference type="Proteomes" id="UP000440367"/>
    </source>
</evidence>
<evidence type="ECO:0000256" key="1">
    <source>
        <dbReference type="SAM" id="SignalP"/>
    </source>
</evidence>
<dbReference type="Proteomes" id="UP000429523">
    <property type="component" value="Unassembled WGS sequence"/>
</dbReference>
<dbReference type="EMBL" id="QXGC01000294">
    <property type="protein sequence ID" value="KAE9241512.1"/>
    <property type="molecule type" value="Genomic_DNA"/>
</dbReference>
<reference evidence="10 11" key="1">
    <citation type="submission" date="2018-08" db="EMBL/GenBank/DDBJ databases">
        <title>Genomic investigation of the strawberry pathogen Phytophthora fragariae indicates pathogenicity is determined by transcriptional variation in three key races.</title>
        <authorList>
            <person name="Adams T.M."/>
            <person name="Armitage A.D."/>
            <person name="Sobczyk M.K."/>
            <person name="Bates H.J."/>
            <person name="Dunwell J.M."/>
            <person name="Nellist C.F."/>
            <person name="Harrison R.J."/>
        </authorList>
    </citation>
    <scope>NUCLEOTIDE SEQUENCE [LARGE SCALE GENOMIC DNA]</scope>
    <source>
        <strain evidence="8 11">BC-1</strain>
        <strain evidence="7 15">BC-23</strain>
        <strain evidence="6 12">NOV-5</strain>
        <strain evidence="4 13">NOV-71</strain>
        <strain evidence="9 16">NOV-77</strain>
        <strain evidence="2 10">NOV-9</strain>
        <strain evidence="5 17">ONT-3</strain>
        <strain evidence="3 14">SCRP245</strain>
    </source>
</reference>
<dbReference type="AlphaFoldDB" id="A0A6A4ABY5"/>
<evidence type="ECO:0000313" key="9">
    <source>
        <dbReference type="EMBL" id="KAE9354922.1"/>
    </source>
</evidence>
<dbReference type="EMBL" id="QXGF01000079">
    <property type="protein sequence ID" value="KAE8947476.1"/>
    <property type="molecule type" value="Genomic_DNA"/>
</dbReference>
<evidence type="ECO:0000313" key="13">
    <source>
        <dbReference type="Proteomes" id="UP000441208"/>
    </source>
</evidence>
<gene>
    <name evidence="8" type="ORF">PF002_g2910</name>
    <name evidence="7" type="ORF">PF004_g7014</name>
    <name evidence="6" type="ORF">PF006_g7592</name>
    <name evidence="4" type="ORF">PF007_g8649</name>
    <name evidence="9" type="ORF">PF008_g4303</name>
    <name evidence="2" type="ORF">PF009_g2901</name>
    <name evidence="5" type="ORF">PF010_g7890</name>
    <name evidence="3" type="ORF">PF011_g7075</name>
</gene>
<dbReference type="Proteomes" id="UP000486351">
    <property type="component" value="Unassembled WGS sequence"/>
</dbReference>
<accession>A0A6A4ABY5</accession>
<dbReference type="EMBL" id="QXFX01000346">
    <property type="protein sequence ID" value="KAE9119361.1"/>
    <property type="molecule type" value="Genomic_DNA"/>
</dbReference>
<feature type="chain" id="PRO_5036166937" description="Secreted peptide" evidence="1">
    <location>
        <begin position="18"/>
        <end position="89"/>
    </location>
</feature>
<evidence type="ECO:0000313" key="2">
    <source>
        <dbReference type="EMBL" id="KAE8947476.1"/>
    </source>
</evidence>
<sequence>MPVLILCASLSMPSVLLVSTVVPVDLVCCSCFSVSAIAWYVISSLSIRLVQTRRPRAAGTTSVRLASASRASAEASRLLHTLVLAVDVR</sequence>
<dbReference type="EMBL" id="QXGD01000079">
    <property type="protein sequence ID" value="KAE9254337.1"/>
    <property type="molecule type" value="Genomic_DNA"/>
</dbReference>
<dbReference type="EMBL" id="QXFW01000309">
    <property type="protein sequence ID" value="KAE9016609.1"/>
    <property type="molecule type" value="Genomic_DNA"/>
</dbReference>
<dbReference type="Proteomes" id="UP000488956">
    <property type="component" value="Unassembled WGS sequence"/>
</dbReference>
<feature type="signal peptide" evidence="1">
    <location>
        <begin position="1"/>
        <end position="17"/>
    </location>
</feature>
<evidence type="ECO:0000313" key="4">
    <source>
        <dbReference type="EMBL" id="KAE9119180.1"/>
    </source>
</evidence>
<evidence type="ECO:0000313" key="10">
    <source>
        <dbReference type="Proteomes" id="UP000429523"/>
    </source>
</evidence>
<protein>
    <recommendedName>
        <fullName evidence="18">Secreted peptide</fullName>
    </recommendedName>
</protein>
<dbReference type="EMBL" id="QXFZ01000369">
    <property type="protein sequence ID" value="KAE9119180.1"/>
    <property type="molecule type" value="Genomic_DNA"/>
</dbReference>
<evidence type="ECO:0000313" key="8">
    <source>
        <dbReference type="EMBL" id="KAE9254337.1"/>
    </source>
</evidence>
<evidence type="ECO:0000313" key="7">
    <source>
        <dbReference type="EMBL" id="KAE9241512.1"/>
    </source>
</evidence>
<dbReference type="Proteomes" id="UP000440732">
    <property type="component" value="Unassembled WGS sequence"/>
</dbReference>
<evidence type="ECO:0000313" key="16">
    <source>
        <dbReference type="Proteomes" id="UP000486351"/>
    </source>
</evidence>
<evidence type="ECO:0000313" key="6">
    <source>
        <dbReference type="EMBL" id="KAE9147756.1"/>
    </source>
</evidence>
<proteinExistence type="predicted"/>
<comment type="caution">
    <text evidence="8">The sequence shown here is derived from an EMBL/GenBank/DDBJ whole genome shotgun (WGS) entry which is preliminary data.</text>
</comment>
<dbReference type="EMBL" id="QXGA01000329">
    <property type="protein sequence ID" value="KAE9147756.1"/>
    <property type="molecule type" value="Genomic_DNA"/>
</dbReference>
<evidence type="ECO:0000313" key="12">
    <source>
        <dbReference type="Proteomes" id="UP000440732"/>
    </source>
</evidence>
<evidence type="ECO:0000313" key="3">
    <source>
        <dbReference type="EMBL" id="KAE9016609.1"/>
    </source>
</evidence>